<keyword evidence="2" id="KW-0378">Hydrolase</keyword>
<keyword evidence="1" id="KW-1133">Transmembrane helix</keyword>
<dbReference type="InterPro" id="IPR052891">
    <property type="entry name" value="DNA-3mA_glycosylase"/>
</dbReference>
<dbReference type="EC" id="3.2.2.20" evidence="2"/>
<dbReference type="GO" id="GO:0006284">
    <property type="term" value="P:base-excision repair"/>
    <property type="evidence" value="ECO:0007669"/>
    <property type="project" value="InterPro"/>
</dbReference>
<evidence type="ECO:0000313" key="2">
    <source>
        <dbReference type="EMBL" id="QXI39140.1"/>
    </source>
</evidence>
<dbReference type="SUPFAM" id="SSF48150">
    <property type="entry name" value="DNA-glycosylase"/>
    <property type="match status" value="1"/>
</dbReference>
<evidence type="ECO:0000313" key="3">
    <source>
        <dbReference type="Proteomes" id="UP000633418"/>
    </source>
</evidence>
<reference evidence="2 3" key="2">
    <citation type="journal article" date="2021" name="Microorganisms">
        <title>The Ever-Expanding Pseudomonas Genus: Description of 43 New Species and Partition of the Pseudomonas putida Group.</title>
        <authorList>
            <person name="Girard L."/>
            <person name="Lood C."/>
            <person name="Hofte M."/>
            <person name="Vandamme P."/>
            <person name="Rokni-Zadeh H."/>
            <person name="van Noort V."/>
            <person name="Lavigne R."/>
            <person name="De Mot R."/>
        </authorList>
    </citation>
    <scope>NUCLEOTIDE SEQUENCE [LARGE SCALE GENOMIC DNA]</scope>
    <source>
        <strain evidence="2 3">RW9S1A</strain>
    </source>
</reference>
<dbReference type="PANTHER" id="PTHR30037">
    <property type="entry name" value="DNA-3-METHYLADENINE GLYCOSYLASE 1"/>
    <property type="match status" value="1"/>
</dbReference>
<dbReference type="PANTHER" id="PTHR30037:SF4">
    <property type="entry name" value="DNA-3-METHYLADENINE GLYCOSYLASE I"/>
    <property type="match status" value="1"/>
</dbReference>
<reference evidence="2 3" key="1">
    <citation type="journal article" date="2020" name="Microorganisms">
        <title>Reliable Identification of Environmental Pseudomonas Isolates Using the rpoD Gene.</title>
        <authorList>
            <consortium name="The Broad Institute Genome Sequencing Platform"/>
            <person name="Girard L."/>
            <person name="Lood C."/>
            <person name="Rokni-Zadeh H."/>
            <person name="van Noort V."/>
            <person name="Lavigne R."/>
            <person name="De Mot R."/>
        </authorList>
    </citation>
    <scope>NUCLEOTIDE SEQUENCE [LARGE SCALE GENOMIC DNA]</scope>
    <source>
        <strain evidence="2 3">RW9S1A</strain>
    </source>
</reference>
<protein>
    <submittedName>
        <fullName evidence="2">DNA-3-methyladenine glycosylase I</fullName>
        <ecNumber evidence="2">3.2.2.20</ecNumber>
    </submittedName>
</protein>
<dbReference type="EMBL" id="CP077095">
    <property type="protein sequence ID" value="QXI39140.1"/>
    <property type="molecule type" value="Genomic_DNA"/>
</dbReference>
<organism evidence="2 3">
    <name type="scientific">Pseudomonas xantholysinigenes</name>
    <dbReference type="NCBI Taxonomy" id="2745490"/>
    <lineage>
        <taxon>Bacteria</taxon>
        <taxon>Pseudomonadati</taxon>
        <taxon>Pseudomonadota</taxon>
        <taxon>Gammaproteobacteria</taxon>
        <taxon>Pseudomonadales</taxon>
        <taxon>Pseudomonadaceae</taxon>
        <taxon>Pseudomonas</taxon>
    </lineage>
</organism>
<accession>A0A9E6PYD8</accession>
<evidence type="ECO:0000256" key="1">
    <source>
        <dbReference type="SAM" id="Phobius"/>
    </source>
</evidence>
<dbReference type="Pfam" id="PF03352">
    <property type="entry name" value="Adenine_glyco"/>
    <property type="match status" value="1"/>
</dbReference>
<name>A0A9E6PYD8_9PSED</name>
<dbReference type="KEGG" id="pxn:HU772_003340"/>
<dbReference type="GO" id="GO:0008725">
    <property type="term" value="F:DNA-3-methyladenine glycosylase activity"/>
    <property type="evidence" value="ECO:0007669"/>
    <property type="project" value="UniProtKB-EC"/>
</dbReference>
<dbReference type="AlphaFoldDB" id="A0A9E6PYD8"/>
<dbReference type="InterPro" id="IPR005019">
    <property type="entry name" value="Adenine_glyco"/>
</dbReference>
<keyword evidence="2" id="KW-0326">Glycosidase</keyword>
<keyword evidence="1" id="KW-0472">Membrane</keyword>
<sequence>MSSTPFPYKEIFETVESHLVKYGSLNKPEVEIRANLDKFKTYGTRKRTDNEYYLILVFVAFYSGFRAATVTAKTDIIKRHFPDWKTVAAYTEDDVQRILADPEMIAHEGKIRGCLKNARRVQEFVAQHGSFKQYLDNFTASESFENLLLLKESLEAAFVYLGGVTVYHFMTDIGLPVLKPDRVMCRIFKRLGLLENEDQLLKTVLQGRKFAEATGHPIRYIDIVFVAYGQMQSEVFGIPEGICLKTPRCSDCSIKSYCKYEPRYA</sequence>
<proteinExistence type="predicted"/>
<dbReference type="InterPro" id="IPR011257">
    <property type="entry name" value="DNA_glycosylase"/>
</dbReference>
<dbReference type="RefSeq" id="WP_186656953.1">
    <property type="nucleotide sequence ID" value="NZ_CP077095.1"/>
</dbReference>
<keyword evidence="1" id="KW-0812">Transmembrane</keyword>
<dbReference type="Gene3D" id="1.10.340.30">
    <property type="entry name" value="Hypothetical protein, domain 2"/>
    <property type="match status" value="1"/>
</dbReference>
<keyword evidence="3" id="KW-1185">Reference proteome</keyword>
<feature type="transmembrane region" description="Helical" evidence="1">
    <location>
        <begin position="52"/>
        <end position="72"/>
    </location>
</feature>
<dbReference type="Proteomes" id="UP000633418">
    <property type="component" value="Chromosome"/>
</dbReference>
<gene>
    <name evidence="2" type="ORF">HU772_003340</name>
</gene>